<reference evidence="2 3" key="1">
    <citation type="submission" date="2018-04" db="EMBL/GenBank/DDBJ databases">
        <title>Genomic Encyclopedia of Type Strains, Phase IV (KMG-IV): sequencing the most valuable type-strain genomes for metagenomic binning, comparative biology and taxonomic classification.</title>
        <authorList>
            <person name="Goeker M."/>
        </authorList>
    </citation>
    <scope>NUCLEOTIDE SEQUENCE [LARGE SCALE GENOMIC DNA]</scope>
    <source>
        <strain evidence="2 3">DSM 7138</strain>
    </source>
</reference>
<dbReference type="RefSeq" id="WP_108001451.1">
    <property type="nucleotide sequence ID" value="NZ_JBHEEX010000015.1"/>
</dbReference>
<dbReference type="Proteomes" id="UP000241247">
    <property type="component" value="Unassembled WGS sequence"/>
</dbReference>
<keyword evidence="3" id="KW-1185">Reference proteome</keyword>
<organism evidence="2 3">
    <name type="scientific">Mycoplana dimorpha</name>
    <dbReference type="NCBI Taxonomy" id="28320"/>
    <lineage>
        <taxon>Bacteria</taxon>
        <taxon>Pseudomonadati</taxon>
        <taxon>Pseudomonadota</taxon>
        <taxon>Alphaproteobacteria</taxon>
        <taxon>Hyphomicrobiales</taxon>
        <taxon>Rhizobiaceae</taxon>
        <taxon>Mycoplana</taxon>
    </lineage>
</organism>
<feature type="region of interest" description="Disordered" evidence="1">
    <location>
        <begin position="381"/>
        <end position="402"/>
    </location>
</feature>
<sequence length="402" mass="44708">MLRILYLAHDLADPAVRRRVLGLQAGNASVTLAGFRRGGKSGAAINDVAPIDLGTTEDARFLQRAGAVAKACYRLRQSLKGVERPDLIIARNLEMLAIARRAVAVMGGDVPIVYECLDIHRLLLRSDWLGRVMRAAEAGLGRTARLLVTSSPAFIENYFRPLSGIDAPILLLENKVLELHDDRPSAPQPRCPEAGEPWRIGWFGALRCRKSLDLLSRFSRAMEGQVEVVIRGRPAYAELKDFDTFMRGEPFMTFRGAYRNPEDLAEIYDEVQFCWAIDFYEEGLNSAWLLPNRLYEGCRYGTVPIAISGTETARYIAGRDIGLVLADATVDNLVELFSTIDQEDYLERFARIAGQGTGPWAAGRRDCEALVRRLTQVAGAPRPTRRLRTPAQTTAMEADLND</sequence>
<evidence type="ECO:0000313" key="2">
    <source>
        <dbReference type="EMBL" id="PTM97147.1"/>
    </source>
</evidence>
<name>A0A2T5BDU4_MYCDI</name>
<protein>
    <submittedName>
        <fullName evidence="2">Succinoglycan biosynthesis protein ExoL</fullName>
    </submittedName>
</protein>
<evidence type="ECO:0000256" key="1">
    <source>
        <dbReference type="SAM" id="MobiDB-lite"/>
    </source>
</evidence>
<proteinExistence type="predicted"/>
<dbReference type="EMBL" id="PZZZ01000002">
    <property type="protein sequence ID" value="PTM97147.1"/>
    <property type="molecule type" value="Genomic_DNA"/>
</dbReference>
<dbReference type="OrthoDB" id="7973140at2"/>
<comment type="caution">
    <text evidence="2">The sequence shown here is derived from an EMBL/GenBank/DDBJ whole genome shotgun (WGS) entry which is preliminary data.</text>
</comment>
<evidence type="ECO:0000313" key="3">
    <source>
        <dbReference type="Proteomes" id="UP000241247"/>
    </source>
</evidence>
<accession>A0A2T5BDU4</accession>
<dbReference type="SUPFAM" id="SSF53756">
    <property type="entry name" value="UDP-Glycosyltransferase/glycogen phosphorylase"/>
    <property type="match status" value="1"/>
</dbReference>
<gene>
    <name evidence="2" type="ORF">C7449_10215</name>
</gene>
<dbReference type="AlphaFoldDB" id="A0A2T5BDU4"/>